<gene>
    <name evidence="1" type="ORF">GpartN1_g4298.t1</name>
</gene>
<proteinExistence type="predicted"/>
<organism evidence="1 2">
    <name type="scientific">Galdieria partita</name>
    <dbReference type="NCBI Taxonomy" id="83374"/>
    <lineage>
        <taxon>Eukaryota</taxon>
        <taxon>Rhodophyta</taxon>
        <taxon>Bangiophyceae</taxon>
        <taxon>Galdieriales</taxon>
        <taxon>Galdieriaceae</taxon>
        <taxon>Galdieria</taxon>
    </lineage>
</organism>
<sequence length="211" mass="24591">METNKLVKSTDGNYFSCERFQQIHEGLVKKRQSRLYWKTPEYSQLYGLLLRGSKPSNRVKHSLFHSKDFIAGRIVPDISYIPSEVEEEVPLYGLLRCWIYGSNVEELYANKLETKLTHLQVSLEEDTEANSGESCSSSAWETKKESIATLERNGPYTANQLLEEHLLHWKRCRKNLVREIRTKRSRVTSSLRGQELLERIQNTQNGRNDLK</sequence>
<evidence type="ECO:0000313" key="2">
    <source>
        <dbReference type="Proteomes" id="UP001061958"/>
    </source>
</evidence>
<reference evidence="1" key="2">
    <citation type="submission" date="2022-01" db="EMBL/GenBank/DDBJ databases">
        <authorList>
            <person name="Hirooka S."/>
            <person name="Miyagishima S.Y."/>
        </authorList>
    </citation>
    <scope>NUCLEOTIDE SEQUENCE</scope>
    <source>
        <strain evidence="1">NBRC 102759</strain>
    </source>
</reference>
<accession>A0A9C7PZS2</accession>
<dbReference type="OrthoDB" id="7382at2759"/>
<comment type="caution">
    <text evidence="1">The sequence shown here is derived from an EMBL/GenBank/DDBJ whole genome shotgun (WGS) entry which is preliminary data.</text>
</comment>
<dbReference type="Proteomes" id="UP001061958">
    <property type="component" value="Unassembled WGS sequence"/>
</dbReference>
<evidence type="ECO:0000313" key="1">
    <source>
        <dbReference type="EMBL" id="GJQ12507.1"/>
    </source>
</evidence>
<protein>
    <submittedName>
        <fullName evidence="1">Uncharacterized protein</fullName>
    </submittedName>
</protein>
<reference evidence="1" key="1">
    <citation type="journal article" date="2022" name="Proc. Natl. Acad. Sci. U.S.A.">
        <title>Life cycle and functional genomics of the unicellular red alga Galdieria for elucidating algal and plant evolution and industrial use.</title>
        <authorList>
            <person name="Hirooka S."/>
            <person name="Itabashi T."/>
            <person name="Ichinose T.M."/>
            <person name="Onuma R."/>
            <person name="Fujiwara T."/>
            <person name="Yamashita S."/>
            <person name="Jong L.W."/>
            <person name="Tomita R."/>
            <person name="Iwane A.H."/>
            <person name="Miyagishima S.Y."/>
        </authorList>
    </citation>
    <scope>NUCLEOTIDE SEQUENCE</scope>
    <source>
        <strain evidence="1">NBRC 102759</strain>
    </source>
</reference>
<dbReference type="EMBL" id="BQMJ01000034">
    <property type="protein sequence ID" value="GJQ12507.1"/>
    <property type="molecule type" value="Genomic_DNA"/>
</dbReference>
<dbReference type="AlphaFoldDB" id="A0A9C7PZS2"/>
<keyword evidence="2" id="KW-1185">Reference proteome</keyword>
<name>A0A9C7PZS2_9RHOD</name>